<evidence type="ECO:0000256" key="7">
    <source>
        <dbReference type="ARBA" id="ARBA00023163"/>
    </source>
</evidence>
<dbReference type="PRINTS" id="PR00047">
    <property type="entry name" value="STROIDFINGER"/>
</dbReference>
<dbReference type="EMBL" id="JAIWYP010000010">
    <property type="protein sequence ID" value="KAH3753913.1"/>
    <property type="molecule type" value="Genomic_DNA"/>
</dbReference>
<evidence type="ECO:0000256" key="11">
    <source>
        <dbReference type="SAM" id="MobiDB-lite"/>
    </source>
</evidence>
<gene>
    <name evidence="14" type="ORF">DPMN_188565</name>
</gene>
<dbReference type="GO" id="GO:0071376">
    <property type="term" value="P:cellular response to corticotropin-releasing hormone stimulus"/>
    <property type="evidence" value="ECO:0007669"/>
    <property type="project" value="TreeGrafter"/>
</dbReference>
<protein>
    <recommendedName>
        <fullName evidence="16">Retinoic acid receptor</fullName>
    </recommendedName>
</protein>
<keyword evidence="6 10" id="KW-0238">DNA-binding</keyword>
<dbReference type="PROSITE" id="PS51843">
    <property type="entry name" value="NR_LBD"/>
    <property type="match status" value="1"/>
</dbReference>
<dbReference type="Gene3D" id="1.10.565.10">
    <property type="entry name" value="Retinoid X Receptor"/>
    <property type="match status" value="1"/>
</dbReference>
<dbReference type="SUPFAM" id="SSF48508">
    <property type="entry name" value="Nuclear receptor ligand-binding domain"/>
    <property type="match status" value="1"/>
</dbReference>
<dbReference type="Gene3D" id="3.30.50.10">
    <property type="entry name" value="Erythroid Transcription Factor GATA-1, subunit A"/>
    <property type="match status" value="1"/>
</dbReference>
<evidence type="ECO:0008006" key="16">
    <source>
        <dbReference type="Google" id="ProtNLM"/>
    </source>
</evidence>
<dbReference type="GO" id="GO:0005667">
    <property type="term" value="C:transcription regulator complex"/>
    <property type="evidence" value="ECO:0007669"/>
    <property type="project" value="TreeGrafter"/>
</dbReference>
<evidence type="ECO:0000313" key="15">
    <source>
        <dbReference type="Proteomes" id="UP000828390"/>
    </source>
</evidence>
<dbReference type="PRINTS" id="PR00546">
    <property type="entry name" value="THYROIDHORMR"/>
</dbReference>
<accession>A0A9D4DRI6</accession>
<keyword evidence="7 10" id="KW-0804">Transcription</keyword>
<keyword evidence="2 10" id="KW-0479">Metal-binding</keyword>
<keyword evidence="15" id="KW-1185">Reference proteome</keyword>
<dbReference type="FunFam" id="3.30.50.10:FF:000004">
    <property type="entry name" value="Retinoic acid receptor beta isoform"/>
    <property type="match status" value="1"/>
</dbReference>
<keyword evidence="5 10" id="KW-0805">Transcription regulation</keyword>
<dbReference type="SMART" id="SM00399">
    <property type="entry name" value="ZnF_C4"/>
    <property type="match status" value="1"/>
</dbReference>
<dbReference type="GO" id="GO:0035259">
    <property type="term" value="F:nuclear glucocorticoid receptor binding"/>
    <property type="evidence" value="ECO:0007669"/>
    <property type="project" value="TreeGrafter"/>
</dbReference>
<dbReference type="PRINTS" id="PR00398">
    <property type="entry name" value="STRDHORMONER"/>
</dbReference>
<dbReference type="GO" id="GO:0008270">
    <property type="term" value="F:zinc ion binding"/>
    <property type="evidence" value="ECO:0007669"/>
    <property type="project" value="UniProtKB-KW"/>
</dbReference>
<keyword evidence="3 10" id="KW-0863">Zinc-finger</keyword>
<name>A0A9D4DRI6_DREPO</name>
<evidence type="ECO:0000256" key="2">
    <source>
        <dbReference type="ARBA" id="ARBA00022723"/>
    </source>
</evidence>
<dbReference type="GO" id="GO:0000978">
    <property type="term" value="F:RNA polymerase II cis-regulatory region sequence-specific DNA binding"/>
    <property type="evidence" value="ECO:0007669"/>
    <property type="project" value="TreeGrafter"/>
</dbReference>
<feature type="domain" description="Nuclear receptor" evidence="12">
    <location>
        <begin position="92"/>
        <end position="167"/>
    </location>
</feature>
<dbReference type="Proteomes" id="UP000828390">
    <property type="component" value="Unassembled WGS sequence"/>
</dbReference>
<keyword evidence="9 10" id="KW-0539">Nucleus</keyword>
<dbReference type="InterPro" id="IPR047159">
    <property type="entry name" value="NR_DBD_RAR"/>
</dbReference>
<evidence type="ECO:0000259" key="12">
    <source>
        <dbReference type="PROSITE" id="PS51030"/>
    </source>
</evidence>
<evidence type="ECO:0000256" key="10">
    <source>
        <dbReference type="RuleBase" id="RU004334"/>
    </source>
</evidence>
<evidence type="ECO:0000256" key="1">
    <source>
        <dbReference type="ARBA" id="ARBA00008092"/>
    </source>
</evidence>
<evidence type="ECO:0000256" key="4">
    <source>
        <dbReference type="ARBA" id="ARBA00022833"/>
    </source>
</evidence>
<dbReference type="GO" id="GO:0005634">
    <property type="term" value="C:nucleus"/>
    <property type="evidence" value="ECO:0007669"/>
    <property type="project" value="UniProtKB-SubCell"/>
</dbReference>
<evidence type="ECO:0000256" key="9">
    <source>
        <dbReference type="ARBA" id="ARBA00023242"/>
    </source>
</evidence>
<dbReference type="SMART" id="SM00430">
    <property type="entry name" value="HOLI"/>
    <property type="match status" value="1"/>
</dbReference>
<dbReference type="GO" id="GO:0004879">
    <property type="term" value="F:nuclear receptor activity"/>
    <property type="evidence" value="ECO:0007669"/>
    <property type="project" value="InterPro"/>
</dbReference>
<dbReference type="PROSITE" id="PS51030">
    <property type="entry name" value="NUCLEAR_REC_DBD_2"/>
    <property type="match status" value="1"/>
</dbReference>
<feature type="domain" description="NR LBD" evidence="13">
    <location>
        <begin position="193"/>
        <end position="457"/>
    </location>
</feature>
<reference evidence="14" key="1">
    <citation type="journal article" date="2019" name="bioRxiv">
        <title>The Genome of the Zebra Mussel, Dreissena polymorpha: A Resource for Invasive Species Research.</title>
        <authorList>
            <person name="McCartney M.A."/>
            <person name="Auch B."/>
            <person name="Kono T."/>
            <person name="Mallez S."/>
            <person name="Zhang Y."/>
            <person name="Obille A."/>
            <person name="Becker A."/>
            <person name="Abrahante J.E."/>
            <person name="Garbe J."/>
            <person name="Badalamenti J.P."/>
            <person name="Herman A."/>
            <person name="Mangelson H."/>
            <person name="Liachko I."/>
            <person name="Sullivan S."/>
            <person name="Sone E.D."/>
            <person name="Koren S."/>
            <person name="Silverstein K.A.T."/>
            <person name="Beckman K.B."/>
            <person name="Gohl D.M."/>
        </authorList>
    </citation>
    <scope>NUCLEOTIDE SEQUENCE</scope>
    <source>
        <strain evidence="14">Duluth1</strain>
        <tissue evidence="14">Whole animal</tissue>
    </source>
</reference>
<dbReference type="CDD" id="cd06964">
    <property type="entry name" value="NR_DBD_RAR"/>
    <property type="match status" value="1"/>
</dbReference>
<dbReference type="SUPFAM" id="SSF57716">
    <property type="entry name" value="Glucocorticoid receptor-like (DNA-binding domain)"/>
    <property type="match status" value="1"/>
</dbReference>
<dbReference type="InterPro" id="IPR013088">
    <property type="entry name" value="Znf_NHR/GATA"/>
</dbReference>
<dbReference type="Pfam" id="PF00104">
    <property type="entry name" value="Hormone_recep"/>
    <property type="match status" value="1"/>
</dbReference>
<evidence type="ECO:0000313" key="14">
    <source>
        <dbReference type="EMBL" id="KAH3753913.1"/>
    </source>
</evidence>
<evidence type="ECO:0000256" key="3">
    <source>
        <dbReference type="ARBA" id="ARBA00022771"/>
    </source>
</evidence>
<proteinExistence type="inferred from homology"/>
<reference evidence="14" key="2">
    <citation type="submission" date="2020-11" db="EMBL/GenBank/DDBJ databases">
        <authorList>
            <person name="McCartney M.A."/>
            <person name="Auch B."/>
            <person name="Kono T."/>
            <person name="Mallez S."/>
            <person name="Becker A."/>
            <person name="Gohl D.M."/>
            <person name="Silverstein K.A.T."/>
            <person name="Koren S."/>
            <person name="Bechman K.B."/>
            <person name="Herman A."/>
            <person name="Abrahante J.E."/>
            <person name="Garbe J."/>
        </authorList>
    </citation>
    <scope>NUCLEOTIDE SEQUENCE</scope>
    <source>
        <strain evidence="14">Duluth1</strain>
        <tissue evidence="14">Whole animal</tissue>
    </source>
</reference>
<feature type="region of interest" description="Disordered" evidence="11">
    <location>
        <begin position="1"/>
        <end position="23"/>
    </location>
</feature>
<feature type="region of interest" description="Disordered" evidence="11">
    <location>
        <begin position="166"/>
        <end position="191"/>
    </location>
</feature>
<keyword evidence="8 10" id="KW-0675">Receptor</keyword>
<comment type="subcellular location">
    <subcellularLocation>
        <location evidence="10">Nucleus</location>
    </subcellularLocation>
</comment>
<dbReference type="PROSITE" id="PS00031">
    <property type="entry name" value="NUCLEAR_REC_DBD_1"/>
    <property type="match status" value="1"/>
</dbReference>
<dbReference type="Pfam" id="PF00105">
    <property type="entry name" value="zf-C4"/>
    <property type="match status" value="1"/>
</dbReference>
<dbReference type="PANTHER" id="PTHR24085">
    <property type="entry name" value="NUCLEAR HORMONE RECEPTOR"/>
    <property type="match status" value="1"/>
</dbReference>
<comment type="caution">
    <text evidence="14">The sequence shown here is derived from an EMBL/GenBank/DDBJ whole genome shotgun (WGS) entry which is preliminary data.</text>
</comment>
<dbReference type="InterPro" id="IPR001723">
    <property type="entry name" value="Nuclear_hrmn_rcpt"/>
</dbReference>
<evidence type="ECO:0000256" key="5">
    <source>
        <dbReference type="ARBA" id="ARBA00023015"/>
    </source>
</evidence>
<evidence type="ECO:0000256" key="8">
    <source>
        <dbReference type="ARBA" id="ARBA00023170"/>
    </source>
</evidence>
<sequence>MNPAPGLGSDPMVGDLGLKHPHSQGMTMEQMSYNMDAMLFQQPAAPQYGSYGIYHNQGLMYDSQGMYNELQSPSTMSEQSLSPSPPPPPRMYKPCVVCVDKSSGYHYGVSSCEGCKGFFRRSVQRNMQYTCHKEKNCIINKVTRNRCQYCRLQKCFVMGMSKEAVRNDRNKKKKVAKPEEQSPSPEEQPVTDEEMLLLQEILEAHRATYSKEDIVPLSPLNINSIKLVGLSEQCREKRDSKSELLSEVERKDQKKELTAESIMLWEKITELSSRGIIKIVDFAKKIPGFLALSTTDQITLLKAACLEIMILRLSSRYDQETDTMIFSGGMKVTREQLESAGFGSLTATIFRFARSLREMEVDETELAALCCICLISGDRSGLENSEKVDEMQEPILEALKHYVKSRRKECPQIYAKMLMKITDLRSISVKGAERVLHLRLEMPGELPPLIIEMLDRTENVCIP</sequence>
<dbReference type="InterPro" id="IPR000536">
    <property type="entry name" value="Nucl_hrmn_rcpt_lig-bd"/>
</dbReference>
<dbReference type="PANTHER" id="PTHR24085:SF9">
    <property type="match status" value="1"/>
</dbReference>
<organism evidence="14 15">
    <name type="scientific">Dreissena polymorpha</name>
    <name type="common">Zebra mussel</name>
    <name type="synonym">Mytilus polymorpha</name>
    <dbReference type="NCBI Taxonomy" id="45954"/>
    <lineage>
        <taxon>Eukaryota</taxon>
        <taxon>Metazoa</taxon>
        <taxon>Spiralia</taxon>
        <taxon>Lophotrochozoa</taxon>
        <taxon>Mollusca</taxon>
        <taxon>Bivalvia</taxon>
        <taxon>Autobranchia</taxon>
        <taxon>Heteroconchia</taxon>
        <taxon>Euheterodonta</taxon>
        <taxon>Imparidentia</taxon>
        <taxon>Neoheterodontei</taxon>
        <taxon>Myida</taxon>
        <taxon>Dreissenoidea</taxon>
        <taxon>Dreissenidae</taxon>
        <taxon>Dreissena</taxon>
    </lineage>
</organism>
<comment type="similarity">
    <text evidence="1">Belongs to the nuclear hormone receptor family. NR1 subfamily.</text>
</comment>
<evidence type="ECO:0000256" key="6">
    <source>
        <dbReference type="ARBA" id="ARBA00023125"/>
    </source>
</evidence>
<dbReference type="InterPro" id="IPR001728">
    <property type="entry name" value="ThyrH_rcpt"/>
</dbReference>
<dbReference type="InterPro" id="IPR035500">
    <property type="entry name" value="NHR-like_dom_sf"/>
</dbReference>
<dbReference type="InterPro" id="IPR001628">
    <property type="entry name" value="Znf_hrmn_rcpt"/>
</dbReference>
<keyword evidence="4 10" id="KW-0862">Zinc</keyword>
<dbReference type="AlphaFoldDB" id="A0A9D4DRI6"/>
<evidence type="ECO:0000259" key="13">
    <source>
        <dbReference type="PROSITE" id="PS51843"/>
    </source>
</evidence>